<dbReference type="InterPro" id="IPR000675">
    <property type="entry name" value="Cutinase/axe"/>
</dbReference>
<dbReference type="AlphaFoldDB" id="G7DXV4"/>
<keyword evidence="5" id="KW-1185">Reference proteome</keyword>
<evidence type="ECO:0000256" key="1">
    <source>
        <dbReference type="ARBA" id="ARBA00022801"/>
    </source>
</evidence>
<name>G7DXV4_MIXOS</name>
<dbReference type="Pfam" id="PF01083">
    <property type="entry name" value="Cutinase"/>
    <property type="match status" value="1"/>
</dbReference>
<organism evidence="4 5">
    <name type="scientific">Mixia osmundae (strain CBS 9802 / IAM 14324 / JCM 22182 / KY 12970)</name>
    <dbReference type="NCBI Taxonomy" id="764103"/>
    <lineage>
        <taxon>Eukaryota</taxon>
        <taxon>Fungi</taxon>
        <taxon>Dikarya</taxon>
        <taxon>Basidiomycota</taxon>
        <taxon>Pucciniomycotina</taxon>
        <taxon>Mixiomycetes</taxon>
        <taxon>Mixiales</taxon>
        <taxon>Mixiaceae</taxon>
        <taxon>Mixia</taxon>
    </lineage>
</organism>
<reference evidence="4 5" key="2">
    <citation type="journal article" date="2012" name="Open Biol.">
        <title>Characteristics of nucleosomes and linker DNA regions on the genome of the basidiomycete Mixia osmundae revealed by mono- and dinucleosome mapping.</title>
        <authorList>
            <person name="Nishida H."/>
            <person name="Kondo S."/>
            <person name="Matsumoto T."/>
            <person name="Suzuki Y."/>
            <person name="Yoshikawa H."/>
            <person name="Taylor T.D."/>
            <person name="Sugiyama J."/>
        </authorList>
    </citation>
    <scope>NUCLEOTIDE SEQUENCE [LARGE SCALE GENOMIC DNA]</scope>
    <source>
        <strain evidence="5">CBS 9802 / IAM 14324 / JCM 22182 / KY 12970</strain>
    </source>
</reference>
<reference evidence="4 5" key="1">
    <citation type="journal article" date="2011" name="J. Gen. Appl. Microbiol.">
        <title>Draft genome sequencing of the enigmatic basidiomycete Mixia osmundae.</title>
        <authorList>
            <person name="Nishida H."/>
            <person name="Nagatsuka Y."/>
            <person name="Sugiyama J."/>
        </authorList>
    </citation>
    <scope>NUCLEOTIDE SEQUENCE [LARGE SCALE GENOMIC DNA]</scope>
    <source>
        <strain evidence="5">CBS 9802 / IAM 14324 / JCM 22182 / KY 12970</strain>
    </source>
</reference>
<dbReference type="InterPro" id="IPR029058">
    <property type="entry name" value="AB_hydrolase_fold"/>
</dbReference>
<protein>
    <recommendedName>
        <fullName evidence="6">Cutinase</fullName>
    </recommendedName>
</protein>
<dbReference type="PANTHER" id="PTHR33630:SF9">
    <property type="entry name" value="CUTINASE 4"/>
    <property type="match status" value="1"/>
</dbReference>
<accession>G7DXV4</accession>
<keyword evidence="1" id="KW-0378">Hydrolase</keyword>
<dbReference type="SMART" id="SM01110">
    <property type="entry name" value="Cutinase"/>
    <property type="match status" value="1"/>
</dbReference>
<evidence type="ECO:0000256" key="2">
    <source>
        <dbReference type="ARBA" id="ARBA00023157"/>
    </source>
</evidence>
<gene>
    <name evidence="4" type="primary">Mo02068</name>
    <name evidence="4" type="ORF">E5Q_02068</name>
</gene>
<dbReference type="PANTHER" id="PTHR33630">
    <property type="entry name" value="CUTINASE RV1984C-RELATED-RELATED"/>
    <property type="match status" value="1"/>
</dbReference>
<feature type="chain" id="PRO_5009955611" description="Cutinase" evidence="3">
    <location>
        <begin position="18"/>
        <end position="237"/>
    </location>
</feature>
<dbReference type="RefSeq" id="XP_014569934.1">
    <property type="nucleotide sequence ID" value="XM_014714448.1"/>
</dbReference>
<dbReference type="STRING" id="764103.G7DXV4"/>
<proteinExistence type="predicted"/>
<dbReference type="SUPFAM" id="SSF53474">
    <property type="entry name" value="alpha/beta-Hydrolases"/>
    <property type="match status" value="1"/>
</dbReference>
<keyword evidence="2" id="KW-1015">Disulfide bond</keyword>
<dbReference type="OrthoDB" id="2586582at2759"/>
<keyword evidence="3" id="KW-0732">Signal</keyword>
<dbReference type="EMBL" id="BABT02000062">
    <property type="protein sequence ID" value="GAA95414.1"/>
    <property type="molecule type" value="Genomic_DNA"/>
</dbReference>
<dbReference type="GO" id="GO:0052689">
    <property type="term" value="F:carboxylic ester hydrolase activity"/>
    <property type="evidence" value="ECO:0007669"/>
    <property type="project" value="UniProtKB-ARBA"/>
</dbReference>
<evidence type="ECO:0000313" key="5">
    <source>
        <dbReference type="Proteomes" id="UP000009131"/>
    </source>
</evidence>
<dbReference type="HOGENOM" id="CLU_1170890_0_0_1"/>
<dbReference type="InParanoid" id="G7DXV4"/>
<comment type="caution">
    <text evidence="4">The sequence shown here is derived from an EMBL/GenBank/DDBJ whole genome shotgun (WGS) entry which is preliminary data.</text>
</comment>
<evidence type="ECO:0000313" key="4">
    <source>
        <dbReference type="EMBL" id="GAA95414.1"/>
    </source>
</evidence>
<dbReference type="ESTHER" id="mixos-g7dxv4">
    <property type="family name" value="Cutinase"/>
</dbReference>
<evidence type="ECO:0000256" key="3">
    <source>
        <dbReference type="SAM" id="SignalP"/>
    </source>
</evidence>
<sequence>MIALACGLLGLAMLCTAQLPISTATDTVVCPPAGSHLVLVVRGTLEKQGTCQPCDAALSAYSQTGAVYYRHDVIYPASFDQMSTPATQAVVNWTSTCRDSKIVTCGYSQGAAASTRAMSIIRNANAGAINFGNPGRRPNLLSSVDQYGRKDNRTTQGFEGDVGIPADWDRTDRVLDICGTSDPYCSLGPLSFPTSLVDLPGHLKYNEAPTPALVSGWLTRFFAQPLQRTVVSVVPER</sequence>
<feature type="signal peptide" evidence="3">
    <location>
        <begin position="1"/>
        <end position="17"/>
    </location>
</feature>
<dbReference type="Proteomes" id="UP000009131">
    <property type="component" value="Unassembled WGS sequence"/>
</dbReference>
<dbReference type="Gene3D" id="3.40.50.1820">
    <property type="entry name" value="alpha/beta hydrolase"/>
    <property type="match status" value="1"/>
</dbReference>
<evidence type="ECO:0008006" key="6">
    <source>
        <dbReference type="Google" id="ProtNLM"/>
    </source>
</evidence>